<dbReference type="Gene3D" id="3.90.75.20">
    <property type="match status" value="1"/>
</dbReference>
<evidence type="ECO:0000313" key="4">
    <source>
        <dbReference type="EMBL" id="WLJ25533.1"/>
    </source>
</evidence>
<keyword evidence="4" id="KW-0378">Hydrolase</keyword>
<dbReference type="Pfam" id="PF13392">
    <property type="entry name" value="HNH_3"/>
    <property type="match status" value="1"/>
</dbReference>
<reference evidence="4" key="1">
    <citation type="submission" date="2023-04" db="EMBL/GenBank/DDBJ databases">
        <title>The human skin virome in hidradenitis suppurativa patients.</title>
        <authorList>
            <person name="Jansen D."/>
        </authorList>
    </citation>
    <scope>NUCLEOTIDE SEQUENCE</scope>
    <source>
        <strain evidence="4">VC1_JansenPhageB</strain>
    </source>
</reference>
<proteinExistence type="predicted"/>
<dbReference type="InterPro" id="IPR003615">
    <property type="entry name" value="HNH_nuc"/>
</dbReference>
<evidence type="ECO:0000259" key="3">
    <source>
        <dbReference type="Pfam" id="PF13392"/>
    </source>
</evidence>
<dbReference type="InterPro" id="IPR010902">
    <property type="entry name" value="NUMOD4"/>
</dbReference>
<dbReference type="InterPro" id="IPR044925">
    <property type="entry name" value="His-Me_finger_sf"/>
</dbReference>
<feature type="domain" description="HNH nuclease" evidence="3">
    <location>
        <begin position="73"/>
        <end position="116"/>
    </location>
</feature>
<feature type="domain" description="NUMOD4" evidence="2">
    <location>
        <begin position="7"/>
        <end position="57"/>
    </location>
</feature>
<protein>
    <submittedName>
        <fullName evidence="4">Homing endonuclease</fullName>
    </submittedName>
</protein>
<feature type="compositionally biased region" description="Basic residues" evidence="1">
    <location>
        <begin position="165"/>
        <end position="179"/>
    </location>
</feature>
<dbReference type="EMBL" id="OQ890312">
    <property type="protein sequence ID" value="WLJ25533.1"/>
    <property type="molecule type" value="Genomic_DNA"/>
</dbReference>
<dbReference type="Pfam" id="PF07463">
    <property type="entry name" value="NUMOD4"/>
    <property type="match status" value="1"/>
</dbReference>
<organism evidence="4">
    <name type="scientific">Actinobacteria phage HS02</name>
    <dbReference type="NCBI Taxonomy" id="3056388"/>
    <lineage>
        <taxon>Viruses</taxon>
    </lineage>
</organism>
<keyword evidence="4" id="KW-0255">Endonuclease</keyword>
<dbReference type="SUPFAM" id="SSF54060">
    <property type="entry name" value="His-Me finger endonucleases"/>
    <property type="match status" value="1"/>
</dbReference>
<dbReference type="GO" id="GO:0016788">
    <property type="term" value="F:hydrolase activity, acting on ester bonds"/>
    <property type="evidence" value="ECO:0007669"/>
    <property type="project" value="InterPro"/>
</dbReference>
<accession>A0AA49X1V5</accession>
<feature type="region of interest" description="Disordered" evidence="1">
    <location>
        <begin position="159"/>
        <end position="179"/>
    </location>
</feature>
<evidence type="ECO:0000256" key="1">
    <source>
        <dbReference type="SAM" id="MobiDB-lite"/>
    </source>
</evidence>
<name>A0AA49X1V5_9VIRU</name>
<keyword evidence="4" id="KW-0540">Nuclease</keyword>
<sequence>MKSTQAEQWRPIPGYEGHYEVSDHGRVRSVTRILPHPVNGWKTYRGKLLKQDVHKTGHIAVWLSLDGRMRSLLVHRLVLMAFIGPCPDGMEACHWNDDPGDNRLENLRWASRRDNNLDRVRNGIHPMAKKTHCKRGHEFTPENTRIEVRTTGKVRRCRQCERERSRRRKAALKKKTPIQ</sequence>
<dbReference type="GO" id="GO:0004519">
    <property type="term" value="F:endonuclease activity"/>
    <property type="evidence" value="ECO:0007669"/>
    <property type="project" value="UniProtKB-KW"/>
</dbReference>
<evidence type="ECO:0000259" key="2">
    <source>
        <dbReference type="Pfam" id="PF07463"/>
    </source>
</evidence>